<accession>A0A427XVX2</accession>
<dbReference type="EMBL" id="RSCD01000025">
    <property type="protein sequence ID" value="RSH83019.1"/>
    <property type="molecule type" value="Genomic_DNA"/>
</dbReference>
<name>A0A427XVX2_9TREE</name>
<sequence>MAQPFEHQVACSSCYYPFPRGKDLGGAAVHHATQGEDDAVEGEVAGWAVAGLAVGDRVEILVDQPIWVGGLIWDLRGKGLLFVCQGDNCEIVFGIGQTRGLRPKQREYLDVVASADLVAEGFESDLGAGFPLEADLGLPEEVCPSAFGAVGLPSGSAKELRKVASNTRYGVNHETTSHDTESVTCLREMRTLEGRLGRSTLIKFG</sequence>
<organism evidence="1 2">
    <name type="scientific">Saitozyma podzolica</name>
    <dbReference type="NCBI Taxonomy" id="1890683"/>
    <lineage>
        <taxon>Eukaryota</taxon>
        <taxon>Fungi</taxon>
        <taxon>Dikarya</taxon>
        <taxon>Basidiomycota</taxon>
        <taxon>Agaricomycotina</taxon>
        <taxon>Tremellomycetes</taxon>
        <taxon>Tremellales</taxon>
        <taxon>Trimorphomycetaceae</taxon>
        <taxon>Saitozyma</taxon>
    </lineage>
</organism>
<reference evidence="1 2" key="1">
    <citation type="submission" date="2018-11" db="EMBL/GenBank/DDBJ databases">
        <title>Genome sequence of Saitozyma podzolica DSM 27192.</title>
        <authorList>
            <person name="Aliyu H."/>
            <person name="Gorte O."/>
            <person name="Ochsenreither K."/>
        </authorList>
    </citation>
    <scope>NUCLEOTIDE SEQUENCE [LARGE SCALE GENOMIC DNA]</scope>
    <source>
        <strain evidence="1 2">DSM 27192</strain>
    </source>
</reference>
<dbReference type="AlphaFoldDB" id="A0A427XVX2"/>
<comment type="caution">
    <text evidence="1">The sequence shown here is derived from an EMBL/GenBank/DDBJ whole genome shotgun (WGS) entry which is preliminary data.</text>
</comment>
<evidence type="ECO:0000313" key="2">
    <source>
        <dbReference type="Proteomes" id="UP000279259"/>
    </source>
</evidence>
<proteinExistence type="predicted"/>
<protein>
    <submittedName>
        <fullName evidence="1">Uncharacterized protein</fullName>
    </submittedName>
</protein>
<keyword evidence="2" id="KW-1185">Reference proteome</keyword>
<dbReference type="Proteomes" id="UP000279259">
    <property type="component" value="Unassembled WGS sequence"/>
</dbReference>
<evidence type="ECO:0000313" key="1">
    <source>
        <dbReference type="EMBL" id="RSH83019.1"/>
    </source>
</evidence>
<gene>
    <name evidence="1" type="ORF">EHS25_005729</name>
</gene>